<comment type="caution">
    <text evidence="4">The sequence shown here is derived from an EMBL/GenBank/DDBJ whole genome shotgun (WGS) entry which is preliminary data.</text>
</comment>
<keyword evidence="4" id="KW-0858">Xylan degradation</keyword>
<organism evidence="4 6">
    <name type="scientific">Arsenicicoccus piscis</name>
    <dbReference type="NCBI Taxonomy" id="673954"/>
    <lineage>
        <taxon>Bacteria</taxon>
        <taxon>Bacillati</taxon>
        <taxon>Actinomycetota</taxon>
        <taxon>Actinomycetes</taxon>
        <taxon>Micrococcales</taxon>
        <taxon>Intrasporangiaceae</taxon>
        <taxon>Arsenicicoccus</taxon>
    </lineage>
</organism>
<reference evidence="4" key="3">
    <citation type="submission" date="2023-02" db="EMBL/GenBank/DDBJ databases">
        <authorList>
            <person name="Sun Q."/>
            <person name="Mori K."/>
        </authorList>
    </citation>
    <scope>NUCLEOTIDE SEQUENCE</scope>
    <source>
        <strain evidence="4">NBRC 105830</strain>
    </source>
</reference>
<feature type="domain" description="NodB homology" evidence="3">
    <location>
        <begin position="45"/>
        <end position="221"/>
    </location>
</feature>
<dbReference type="Gene3D" id="3.20.20.370">
    <property type="entry name" value="Glycoside hydrolase/deacetylase"/>
    <property type="match status" value="1"/>
</dbReference>
<evidence type="ECO:0000256" key="2">
    <source>
        <dbReference type="ARBA" id="ARBA00022801"/>
    </source>
</evidence>
<dbReference type="PANTHER" id="PTHR10587">
    <property type="entry name" value="GLYCOSYL TRANSFERASE-RELATED"/>
    <property type="match status" value="1"/>
</dbReference>
<dbReference type="Proteomes" id="UP001157109">
    <property type="component" value="Unassembled WGS sequence"/>
</dbReference>
<dbReference type="Pfam" id="PF01522">
    <property type="entry name" value="Polysacc_deac_1"/>
    <property type="match status" value="1"/>
</dbReference>
<reference evidence="4" key="1">
    <citation type="journal article" date="2014" name="Int. J. Syst. Evol. Microbiol.">
        <title>Complete genome of a new Firmicutes species belonging to the dominant human colonic microbiota ('Ruminococcus bicirculans') reveals two chromosomes and a selective capacity to utilize plant glucans.</title>
        <authorList>
            <consortium name="NISC Comparative Sequencing Program"/>
            <person name="Wegmann U."/>
            <person name="Louis P."/>
            <person name="Goesmann A."/>
            <person name="Henrissat B."/>
            <person name="Duncan S.H."/>
            <person name="Flint H.J."/>
        </authorList>
    </citation>
    <scope>NUCLEOTIDE SEQUENCE</scope>
    <source>
        <strain evidence="4">NBRC 105830</strain>
    </source>
</reference>
<keyword evidence="1" id="KW-0479">Metal-binding</keyword>
<dbReference type="EMBL" id="BSUJ01000001">
    <property type="protein sequence ID" value="GMA18003.1"/>
    <property type="molecule type" value="Genomic_DNA"/>
</dbReference>
<name>A0ABQ6HIM4_9MICO</name>
<reference evidence="6" key="2">
    <citation type="journal article" date="2019" name="Int. J. Syst. Evol. Microbiol.">
        <title>The Global Catalogue of Microorganisms (GCM) 10K type strain sequencing project: providing services to taxonomists for standard genome sequencing and annotation.</title>
        <authorList>
            <consortium name="The Broad Institute Genomics Platform"/>
            <consortium name="The Broad Institute Genome Sequencing Center for Infectious Disease"/>
            <person name="Wu L."/>
            <person name="Ma J."/>
        </authorList>
    </citation>
    <scope>NUCLEOTIDE SEQUENCE [LARGE SCALE GENOMIC DNA]</scope>
    <source>
        <strain evidence="6">NBRC 105830</strain>
    </source>
</reference>
<keyword evidence="4" id="KW-0119">Carbohydrate metabolism</keyword>
<keyword evidence="2 4" id="KW-0378">Hydrolase</keyword>
<protein>
    <submittedName>
        <fullName evidence="4">Xylanase deacetylase</fullName>
    </submittedName>
</protein>
<dbReference type="PROSITE" id="PS51677">
    <property type="entry name" value="NODB"/>
    <property type="match status" value="1"/>
</dbReference>
<dbReference type="RefSeq" id="WP_241443602.1">
    <property type="nucleotide sequence ID" value="NZ_BSUJ01000001.1"/>
</dbReference>
<dbReference type="InterPro" id="IPR002509">
    <property type="entry name" value="NODB_dom"/>
</dbReference>
<evidence type="ECO:0000256" key="1">
    <source>
        <dbReference type="ARBA" id="ARBA00022723"/>
    </source>
</evidence>
<keyword evidence="4" id="KW-0326">Glycosidase</keyword>
<dbReference type="GO" id="GO:0016798">
    <property type="term" value="F:hydrolase activity, acting on glycosyl bonds"/>
    <property type="evidence" value="ECO:0007669"/>
    <property type="project" value="UniProtKB-KW"/>
</dbReference>
<dbReference type="InterPro" id="IPR050248">
    <property type="entry name" value="Polysacc_deacetylase_ArnD"/>
</dbReference>
<dbReference type="SUPFAM" id="SSF88713">
    <property type="entry name" value="Glycoside hydrolase/deacetylase"/>
    <property type="match status" value="1"/>
</dbReference>
<evidence type="ECO:0000259" key="3">
    <source>
        <dbReference type="PROSITE" id="PS51677"/>
    </source>
</evidence>
<dbReference type="EMBL" id="BSUJ01000001">
    <property type="protein sequence ID" value="GMA21717.1"/>
    <property type="molecule type" value="Genomic_DNA"/>
</dbReference>
<dbReference type="CDD" id="cd10917">
    <property type="entry name" value="CE4_NodB_like_6s_7s"/>
    <property type="match status" value="1"/>
</dbReference>
<evidence type="ECO:0000313" key="6">
    <source>
        <dbReference type="Proteomes" id="UP001157109"/>
    </source>
</evidence>
<keyword evidence="6" id="KW-1185">Reference proteome</keyword>
<dbReference type="PANTHER" id="PTHR10587:SF133">
    <property type="entry name" value="CHITIN DEACETYLASE 1-RELATED"/>
    <property type="match status" value="1"/>
</dbReference>
<dbReference type="InterPro" id="IPR011330">
    <property type="entry name" value="Glyco_hydro/deAcase_b/a-brl"/>
</dbReference>
<proteinExistence type="predicted"/>
<evidence type="ECO:0000313" key="4">
    <source>
        <dbReference type="EMBL" id="GMA18003.1"/>
    </source>
</evidence>
<accession>A0ABQ6HIM4</accession>
<keyword evidence="4" id="KW-0624">Polysaccharide degradation</keyword>
<evidence type="ECO:0000313" key="5">
    <source>
        <dbReference type="EMBL" id="GMA21717.1"/>
    </source>
</evidence>
<sequence>MTGLLALAVGVSACGPQSEALAPQPPTSSRSIVAEAGTEGTPCRGYVALTFDDGPSVDTPRLLRTLDELHLRATFFTMGYMVKTFPDHVRQMVADGHEVGNHTANHPHLTTKSEAEVRSEIVGQRDIERSLGITDVRLFRPPHGETNPTVGRVAKELGLLEVLWSTDTKDWTKNSAHEITDLALQVQAGGIIDLHDQGGLHAIEALPAIAAGLKARGLCAGRVVATSQVQTSQYLRLPYRAVAGPW</sequence>
<gene>
    <name evidence="4" type="ORF">GCM10025862_00240</name>
    <name evidence="5" type="ORF">GCM10025862_37380</name>
</gene>
<dbReference type="GO" id="GO:0045493">
    <property type="term" value="P:xylan catabolic process"/>
    <property type="evidence" value="ECO:0007669"/>
    <property type="project" value="UniProtKB-KW"/>
</dbReference>